<evidence type="ECO:0000313" key="2">
    <source>
        <dbReference type="Proteomes" id="UP001595596"/>
    </source>
</evidence>
<reference evidence="2" key="1">
    <citation type="journal article" date="2019" name="Int. J. Syst. Evol. Microbiol.">
        <title>The Global Catalogue of Microorganisms (GCM) 10K type strain sequencing project: providing services to taxonomists for standard genome sequencing and annotation.</title>
        <authorList>
            <consortium name="The Broad Institute Genomics Platform"/>
            <consortium name="The Broad Institute Genome Sequencing Center for Infectious Disease"/>
            <person name="Wu L."/>
            <person name="Ma J."/>
        </authorList>
    </citation>
    <scope>NUCLEOTIDE SEQUENCE [LARGE SCALE GENOMIC DNA]</scope>
    <source>
        <strain evidence="2">VKM B-3226</strain>
    </source>
</reference>
<keyword evidence="2" id="KW-1185">Reference proteome</keyword>
<sequence>MTGRRIVSISLPRLAIESWLSRAARRGDAWPEQIPLALAAPGPHGPVIHAANRAAERAGARIGARAVDSRAICPALRIEPAEPDRDAARLARLAFWARRWGPFSTPDGDDGLILDTTGAAHWGGGEAAPLAL</sequence>
<evidence type="ECO:0000313" key="1">
    <source>
        <dbReference type="EMBL" id="MFC3568234.1"/>
    </source>
</evidence>
<dbReference type="SUPFAM" id="SSF56672">
    <property type="entry name" value="DNA/RNA polymerases"/>
    <property type="match status" value="1"/>
</dbReference>
<gene>
    <name evidence="1" type="ORF">ACFOMP_02060</name>
</gene>
<dbReference type="EMBL" id="JBHRXE010000006">
    <property type="protein sequence ID" value="MFC3568234.1"/>
    <property type="molecule type" value="Genomic_DNA"/>
</dbReference>
<dbReference type="Proteomes" id="UP001595596">
    <property type="component" value="Unassembled WGS sequence"/>
</dbReference>
<dbReference type="InterPro" id="IPR043502">
    <property type="entry name" value="DNA/RNA_pol_sf"/>
</dbReference>
<organism evidence="1 2">
    <name type="scientific">Paracoccus simplex</name>
    <dbReference type="NCBI Taxonomy" id="2086346"/>
    <lineage>
        <taxon>Bacteria</taxon>
        <taxon>Pseudomonadati</taxon>
        <taxon>Pseudomonadota</taxon>
        <taxon>Alphaproteobacteria</taxon>
        <taxon>Rhodobacterales</taxon>
        <taxon>Paracoccaceae</taxon>
        <taxon>Paracoccus</taxon>
    </lineage>
</organism>
<protein>
    <submittedName>
        <fullName evidence="1">DNA polymerase Y family protein</fullName>
    </submittedName>
</protein>
<name>A0ABV7RY46_9RHOB</name>
<feature type="non-terminal residue" evidence="1">
    <location>
        <position position="132"/>
    </location>
</feature>
<accession>A0ABV7RY46</accession>
<comment type="caution">
    <text evidence="1">The sequence shown here is derived from an EMBL/GenBank/DDBJ whole genome shotgun (WGS) entry which is preliminary data.</text>
</comment>
<proteinExistence type="predicted"/>